<dbReference type="InterPro" id="IPR023828">
    <property type="entry name" value="Peptidase_S8_Ser-AS"/>
</dbReference>
<dbReference type="InterPro" id="IPR000209">
    <property type="entry name" value="Peptidase_S8/S53_dom"/>
</dbReference>
<dbReference type="Proteomes" id="UP000734823">
    <property type="component" value="Unassembled WGS sequence"/>
</dbReference>
<dbReference type="RefSeq" id="WP_222718770.1">
    <property type="nucleotide sequence ID" value="NZ_JABVED010000001.1"/>
</dbReference>
<feature type="region of interest" description="Disordered" evidence="5">
    <location>
        <begin position="386"/>
        <end position="405"/>
    </location>
</feature>
<evidence type="ECO:0000313" key="9">
    <source>
        <dbReference type="Proteomes" id="UP000734823"/>
    </source>
</evidence>
<feature type="active site" description="Charge relay system" evidence="4">
    <location>
        <position position="232"/>
    </location>
</feature>
<keyword evidence="3 4" id="KW-0720">Serine protease</keyword>
<dbReference type="PANTHER" id="PTHR42884">
    <property type="entry name" value="PROPROTEIN CONVERTASE SUBTILISIN/KEXIN-RELATED"/>
    <property type="match status" value="1"/>
</dbReference>
<gene>
    <name evidence="8" type="ORF">GPZ80_03055</name>
</gene>
<keyword evidence="1 4" id="KW-0645">Protease</keyword>
<dbReference type="InterPro" id="IPR034176">
    <property type="entry name" value="Peptidases_S8_13"/>
</dbReference>
<dbReference type="Gene3D" id="3.40.50.200">
    <property type="entry name" value="Peptidase S8/S53 domain"/>
    <property type="match status" value="1"/>
</dbReference>
<dbReference type="SUPFAM" id="SSF52743">
    <property type="entry name" value="Subtilisin-like"/>
    <property type="match status" value="1"/>
</dbReference>
<dbReference type="Gene3D" id="2.60.120.260">
    <property type="entry name" value="Galactose-binding domain-like"/>
    <property type="match status" value="1"/>
</dbReference>
<evidence type="ECO:0000256" key="4">
    <source>
        <dbReference type="PROSITE-ProRule" id="PRU01240"/>
    </source>
</evidence>
<dbReference type="SUPFAM" id="SSF49785">
    <property type="entry name" value="Galactose-binding domain-like"/>
    <property type="match status" value="1"/>
</dbReference>
<evidence type="ECO:0000256" key="3">
    <source>
        <dbReference type="ARBA" id="ARBA00022825"/>
    </source>
</evidence>
<proteinExistence type="inferred from homology"/>
<evidence type="ECO:0000256" key="2">
    <source>
        <dbReference type="ARBA" id="ARBA00022801"/>
    </source>
</evidence>
<keyword evidence="2 4" id="KW-0378">Hydrolase</keyword>
<feature type="chain" id="PRO_5045046416" evidence="6">
    <location>
        <begin position="34"/>
        <end position="688"/>
    </location>
</feature>
<dbReference type="Pfam" id="PF05345">
    <property type="entry name" value="He_PIG"/>
    <property type="match status" value="1"/>
</dbReference>
<organism evidence="8 9">
    <name type="scientific">Actinokineospora xionganensis</name>
    <dbReference type="NCBI Taxonomy" id="2684470"/>
    <lineage>
        <taxon>Bacteria</taxon>
        <taxon>Bacillati</taxon>
        <taxon>Actinomycetota</taxon>
        <taxon>Actinomycetes</taxon>
        <taxon>Pseudonocardiales</taxon>
        <taxon>Pseudonocardiaceae</taxon>
        <taxon>Actinokineospora</taxon>
    </lineage>
</organism>
<dbReference type="SUPFAM" id="SSF49313">
    <property type="entry name" value="Cadherin-like"/>
    <property type="match status" value="1"/>
</dbReference>
<dbReference type="InterPro" id="IPR036852">
    <property type="entry name" value="Peptidase_S8/S53_dom_sf"/>
</dbReference>
<dbReference type="PROSITE" id="PS51892">
    <property type="entry name" value="SUBTILASE"/>
    <property type="match status" value="1"/>
</dbReference>
<protein>
    <submittedName>
        <fullName evidence="8">S8 family serine peptidase</fullName>
    </submittedName>
</protein>
<evidence type="ECO:0000256" key="6">
    <source>
        <dbReference type="SAM" id="SignalP"/>
    </source>
</evidence>
<dbReference type="InterPro" id="IPR013783">
    <property type="entry name" value="Ig-like_fold"/>
</dbReference>
<dbReference type="PRINTS" id="PR00723">
    <property type="entry name" value="SUBTILISIN"/>
</dbReference>
<feature type="compositionally biased region" description="Polar residues" evidence="5">
    <location>
        <begin position="390"/>
        <end position="405"/>
    </location>
</feature>
<feature type="domain" description="P/Homo B" evidence="7">
    <location>
        <begin position="574"/>
        <end position="688"/>
    </location>
</feature>
<dbReference type="InterPro" id="IPR015500">
    <property type="entry name" value="Peptidase_S8_subtilisin-rel"/>
</dbReference>
<dbReference type="Pfam" id="PF01483">
    <property type="entry name" value="P_proprotein"/>
    <property type="match status" value="1"/>
</dbReference>
<evidence type="ECO:0000256" key="1">
    <source>
        <dbReference type="ARBA" id="ARBA00022670"/>
    </source>
</evidence>
<evidence type="ECO:0000313" key="8">
    <source>
        <dbReference type="EMBL" id="MBC6446151.1"/>
    </source>
</evidence>
<dbReference type="CDD" id="cd07496">
    <property type="entry name" value="Peptidases_S8_13"/>
    <property type="match status" value="1"/>
</dbReference>
<accession>A0ABR7L166</accession>
<name>A0ABR7L166_9PSEU</name>
<comment type="similarity">
    <text evidence="4">Belongs to the peptidase S8 family.</text>
</comment>
<dbReference type="InterPro" id="IPR015919">
    <property type="entry name" value="Cadherin-like_sf"/>
</dbReference>
<dbReference type="PROSITE" id="PS51829">
    <property type="entry name" value="P_HOMO_B"/>
    <property type="match status" value="1"/>
</dbReference>
<sequence length="688" mass="68884">MQKKTKRLLAAAVASITASTGVVIALSTGSATAADAAAVDAAVAQVDGSTPRLIVGYKASAGAAQSDVAAAQDVTGKTTNRGKLLRRLSTGAALVDVGTADRGAVQAAMRSYLKDPAVAYVEPDLMVHAQQVTPNDTEYAKQWDLFEPTAGMNVPGAWSQSTGSGVTVAVIDTGYVAHSDLAAQIVPGYDFISDTNNANDGDGRDADPSDPGDFRAAGVCLFQPAKPTSSWHGTHVAGTIAAQTNNTKGIAGIAYNAKIQPIRVLGRCGGSTSDIADAITWASGGTVAGVPANQTPAKVLNLSLGGAASCATTYQNAINGAVQRGSTVVIAAGNSNQDVSGFTPANCNGVVAVASSDRVGDRAFYSNFGAKIDVTAPGGEVRLESDPPGSITTPENGIWSTLNAGDTTPTGENYEPYMGTSMAAPHVAGVAALMVAKKSNLTPAEVETLLKANTRPLPGTCSGGCGSGLVDATKTVNAVGGGGSTTVSVANPGDKTSTAGTAITPVQLSASGGAAPYTWTATGLPAGLSVNASTGAISGTPTTAGTSTVTATAKDAGGATGSTSFTWTVTTVAGCPAQTNGTDVAIPDLGAAVTSTITVSCSGNASATSKAEVHIKHTWRGDLVIDLVAPDGTSYRLKASSSFDSADNVDVVYTVNLSGEARAGAWKLKVQDVARYDVGTIDTWTLTL</sequence>
<dbReference type="PROSITE" id="PS00138">
    <property type="entry name" value="SUBTILASE_SER"/>
    <property type="match status" value="1"/>
</dbReference>
<dbReference type="PANTHER" id="PTHR42884:SF14">
    <property type="entry name" value="NEUROENDOCRINE CONVERTASE 1"/>
    <property type="match status" value="1"/>
</dbReference>
<dbReference type="Pfam" id="PF00082">
    <property type="entry name" value="Peptidase_S8"/>
    <property type="match status" value="1"/>
</dbReference>
<feature type="active site" description="Charge relay system" evidence="4">
    <location>
        <position position="421"/>
    </location>
</feature>
<comment type="caution">
    <text evidence="8">The sequence shown here is derived from an EMBL/GenBank/DDBJ whole genome shotgun (WGS) entry which is preliminary data.</text>
</comment>
<evidence type="ECO:0000256" key="5">
    <source>
        <dbReference type="SAM" id="MobiDB-lite"/>
    </source>
</evidence>
<dbReference type="EMBL" id="JABVED010000001">
    <property type="protein sequence ID" value="MBC6446151.1"/>
    <property type="molecule type" value="Genomic_DNA"/>
</dbReference>
<reference evidence="8 9" key="1">
    <citation type="submission" date="2020-06" db="EMBL/GenBank/DDBJ databases">
        <title>Actinokineospora xiongansis sp. nov., isolated from soil of Baiyangdian.</title>
        <authorList>
            <person name="Zhang X."/>
        </authorList>
    </citation>
    <scope>NUCLEOTIDE SEQUENCE [LARGE SCALE GENOMIC DNA]</scope>
    <source>
        <strain evidence="8 9">HBU206404</strain>
    </source>
</reference>
<dbReference type="InterPro" id="IPR008979">
    <property type="entry name" value="Galactose-bd-like_sf"/>
</dbReference>
<keyword evidence="9" id="KW-1185">Reference proteome</keyword>
<feature type="active site" description="Charge relay system" evidence="4">
    <location>
        <position position="172"/>
    </location>
</feature>
<dbReference type="InterPro" id="IPR022398">
    <property type="entry name" value="Peptidase_S8_His-AS"/>
</dbReference>
<evidence type="ECO:0000259" key="7">
    <source>
        <dbReference type="PROSITE" id="PS51829"/>
    </source>
</evidence>
<dbReference type="InterPro" id="IPR002884">
    <property type="entry name" value="P_dom"/>
</dbReference>
<keyword evidence="6" id="KW-0732">Signal</keyword>
<dbReference type="PROSITE" id="PS00137">
    <property type="entry name" value="SUBTILASE_HIS"/>
    <property type="match status" value="1"/>
</dbReference>
<feature type="signal peptide" evidence="6">
    <location>
        <begin position="1"/>
        <end position="33"/>
    </location>
</feature>
<dbReference type="Gene3D" id="2.60.40.10">
    <property type="entry name" value="Immunoglobulins"/>
    <property type="match status" value="1"/>
</dbReference>